<keyword evidence="4" id="KW-1185">Reference proteome</keyword>
<feature type="region of interest" description="Disordered" evidence="1">
    <location>
        <begin position="296"/>
        <end position="316"/>
    </location>
</feature>
<dbReference type="InterPro" id="IPR050704">
    <property type="entry name" value="Peptidase_C85-like"/>
</dbReference>
<feature type="compositionally biased region" description="Basic residues" evidence="1">
    <location>
        <begin position="23"/>
        <end position="35"/>
    </location>
</feature>
<feature type="compositionally biased region" description="Low complexity" evidence="1">
    <location>
        <begin position="118"/>
        <end position="133"/>
    </location>
</feature>
<name>A0ABP0C3R4_9PEZI</name>
<dbReference type="PROSITE" id="PS50802">
    <property type="entry name" value="OTU"/>
    <property type="match status" value="1"/>
</dbReference>
<gene>
    <name evidence="3" type="primary">OTU2</name>
    <name evidence="3" type="ORF">SBRCBS47491_006042</name>
</gene>
<dbReference type="Gene3D" id="3.90.70.80">
    <property type="match status" value="1"/>
</dbReference>
<dbReference type="PANTHER" id="PTHR12419">
    <property type="entry name" value="OTU DOMAIN CONTAINING PROTEIN"/>
    <property type="match status" value="1"/>
</dbReference>
<evidence type="ECO:0000313" key="3">
    <source>
        <dbReference type="EMBL" id="CAK7225891.1"/>
    </source>
</evidence>
<dbReference type="EMBL" id="CAWUHC010000056">
    <property type="protein sequence ID" value="CAK7225891.1"/>
    <property type="molecule type" value="Genomic_DNA"/>
</dbReference>
<organism evidence="3 4">
    <name type="scientific">Sporothrix bragantina</name>
    <dbReference type="NCBI Taxonomy" id="671064"/>
    <lineage>
        <taxon>Eukaryota</taxon>
        <taxon>Fungi</taxon>
        <taxon>Dikarya</taxon>
        <taxon>Ascomycota</taxon>
        <taxon>Pezizomycotina</taxon>
        <taxon>Sordariomycetes</taxon>
        <taxon>Sordariomycetidae</taxon>
        <taxon>Ophiostomatales</taxon>
        <taxon>Ophiostomataceae</taxon>
        <taxon>Sporothrix</taxon>
    </lineage>
</organism>
<dbReference type="CDD" id="cd22762">
    <property type="entry name" value="OTU_fungi_OTU2-like"/>
    <property type="match status" value="1"/>
</dbReference>
<dbReference type="SUPFAM" id="SSF54001">
    <property type="entry name" value="Cysteine proteinases"/>
    <property type="match status" value="1"/>
</dbReference>
<feature type="region of interest" description="Disordered" evidence="1">
    <location>
        <begin position="1"/>
        <end position="167"/>
    </location>
</feature>
<dbReference type="InterPro" id="IPR049771">
    <property type="entry name" value="OTU2-like_OTU"/>
</dbReference>
<dbReference type="GO" id="GO:0004843">
    <property type="term" value="F:cysteine-type deubiquitinase activity"/>
    <property type="evidence" value="ECO:0007669"/>
    <property type="project" value="UniProtKB-EC"/>
</dbReference>
<proteinExistence type="predicted"/>
<feature type="compositionally biased region" description="Acidic residues" evidence="1">
    <location>
        <begin position="303"/>
        <end position="312"/>
    </location>
</feature>
<dbReference type="Pfam" id="PF02338">
    <property type="entry name" value="OTU"/>
    <property type="match status" value="1"/>
</dbReference>
<dbReference type="Proteomes" id="UP001642406">
    <property type="component" value="Unassembled WGS sequence"/>
</dbReference>
<feature type="domain" description="OTU" evidence="2">
    <location>
        <begin position="186"/>
        <end position="343"/>
    </location>
</feature>
<dbReference type="PANTHER" id="PTHR12419:SF10">
    <property type="entry name" value="DEUBIQUITINASE OTUD6B"/>
    <property type="match status" value="1"/>
</dbReference>
<comment type="caution">
    <text evidence="3">The sequence shown here is derived from an EMBL/GenBank/DDBJ whole genome shotgun (WGS) entry which is preliminary data.</text>
</comment>
<evidence type="ECO:0000313" key="4">
    <source>
        <dbReference type="Proteomes" id="UP001642406"/>
    </source>
</evidence>
<reference evidence="3 4" key="1">
    <citation type="submission" date="2024-01" db="EMBL/GenBank/DDBJ databases">
        <authorList>
            <person name="Allen C."/>
            <person name="Tagirdzhanova G."/>
        </authorList>
    </citation>
    <scope>NUCLEOTIDE SEQUENCE [LARGE SCALE GENOMIC DNA]</scope>
</reference>
<dbReference type="EC" id="3.4.19.12" evidence="3"/>
<feature type="compositionally biased region" description="Basic and acidic residues" evidence="1">
    <location>
        <begin position="142"/>
        <end position="167"/>
    </location>
</feature>
<evidence type="ECO:0000259" key="2">
    <source>
        <dbReference type="PROSITE" id="PS50802"/>
    </source>
</evidence>
<dbReference type="InterPro" id="IPR038765">
    <property type="entry name" value="Papain-like_cys_pep_sf"/>
</dbReference>
<keyword evidence="3" id="KW-0378">Hydrolase</keyword>
<evidence type="ECO:0000256" key="1">
    <source>
        <dbReference type="SAM" id="MobiDB-lite"/>
    </source>
</evidence>
<protein>
    <submittedName>
        <fullName evidence="3">OTU protein</fullName>
        <ecNumber evidence="3">3.4.19.12</ecNumber>
    </submittedName>
</protein>
<dbReference type="InterPro" id="IPR003323">
    <property type="entry name" value="OTU_dom"/>
</dbReference>
<sequence>MESIEDIQARHRRELRDLQGRITNKKKNATKKTRKGVNDECAALEHSTRERHQAELFAATGGGSDNGGEGDHEADEAGDNDSSQPPRDGEDGSATQPRDDADVVTEKLAGASIGSSSAAQAPQQQQQQQQQHQQPKKRNRQKDRLARRQAELDEQTARAHEEASLMKDDKVIEEEKMKPVIAKSGRVEFAIRPDGHCLFSAVADQLERVGRSVTRVPGDAGLENYRVVRHAAARYMAEHPDDFEPFLAANEDGGDLDTYIEKIRDTARWGGQMELMALANEYDVRIQVLHDGRSDLVRPASDNSEDGADEDGQPGAQARPTLWLVYYRHGFGLGEHYNSLREKPAL</sequence>
<accession>A0ABP0C3R4</accession>